<evidence type="ECO:0000313" key="1">
    <source>
        <dbReference type="EMBL" id="SHJ30055.1"/>
    </source>
</evidence>
<dbReference type="Proteomes" id="UP000184342">
    <property type="component" value="Unassembled WGS sequence"/>
</dbReference>
<sequence>MYTFSDFLKILEEMILFFSEAAAVEMQKLHAVGKERLSFLEDCMKKEQVMILKLRGFDRKRESIQEALGYKGFSLKQVSAACSPQERELLLPLMEQLDQNVLLFTNTLDNARSLMEVSLHKVNTALSQGYTQMGVPAISTTPFTNHTI</sequence>
<evidence type="ECO:0000313" key="2">
    <source>
        <dbReference type="Proteomes" id="UP000184342"/>
    </source>
</evidence>
<gene>
    <name evidence="1" type="ORF">SAMN02745691_01693</name>
</gene>
<organism evidence="1 2">
    <name type="scientific">Parasporobacterium paucivorans DSM 15970</name>
    <dbReference type="NCBI Taxonomy" id="1122934"/>
    <lineage>
        <taxon>Bacteria</taxon>
        <taxon>Bacillati</taxon>
        <taxon>Bacillota</taxon>
        <taxon>Clostridia</taxon>
        <taxon>Lachnospirales</taxon>
        <taxon>Lachnospiraceae</taxon>
        <taxon>Parasporobacterium</taxon>
    </lineage>
</organism>
<dbReference type="STRING" id="1122934.SAMN02745691_01693"/>
<dbReference type="EMBL" id="FQYT01000017">
    <property type="protein sequence ID" value="SHJ30055.1"/>
    <property type="molecule type" value="Genomic_DNA"/>
</dbReference>
<reference evidence="1 2" key="1">
    <citation type="submission" date="2016-11" db="EMBL/GenBank/DDBJ databases">
        <authorList>
            <person name="Jaros S."/>
            <person name="Januszkiewicz K."/>
            <person name="Wedrychowicz H."/>
        </authorList>
    </citation>
    <scope>NUCLEOTIDE SEQUENCE [LARGE SCALE GENOMIC DNA]</scope>
    <source>
        <strain evidence="1 2">DSM 15970</strain>
    </source>
</reference>
<dbReference type="OrthoDB" id="1907866at2"/>
<evidence type="ECO:0008006" key="3">
    <source>
        <dbReference type="Google" id="ProtNLM"/>
    </source>
</evidence>
<protein>
    <recommendedName>
        <fullName evidence="3">FlgN protein</fullName>
    </recommendedName>
</protein>
<accession>A0A1M6I6K0</accession>
<dbReference type="AlphaFoldDB" id="A0A1M6I6K0"/>
<dbReference type="RefSeq" id="WP_073993987.1">
    <property type="nucleotide sequence ID" value="NZ_FQYT01000017.1"/>
</dbReference>
<keyword evidence="2" id="KW-1185">Reference proteome</keyword>
<name>A0A1M6I6K0_9FIRM</name>
<proteinExistence type="predicted"/>